<protein>
    <recommendedName>
        <fullName evidence="4">MurNAc-LAA domain-containing protein</fullName>
    </recommendedName>
</protein>
<keyword evidence="1" id="KW-0378">Hydrolase</keyword>
<sequence length="354" mass="35539">MSVVSSRRRALGWVSAGAVGVLAAGTFAVSPAAAEPATPAAPSSGSLSGRTVFLDPGHQGSAAGHSLTKQVSDGRGGTKDCQTSGATAVTGKKEHTINWDVAQLVKAGLEAEGAKVVLSRQDDTGWGGCVDERAEAANQSKADVAVSLHADSTSGGADQSKSGFHMIVPTLPVPDATVTSVQAGKGRAASEAMRDSFKRAGFKPANYAGVKDGIQQRPDIAAVNLTRVPAVFVEMGNLSNPTEAKELSSAKGSAAYALAVTNGVKSYLSTAPAPAPAPLAPGEVTPDADTGTDGEIEDLAALAAVGPLIEQLAGAKSLDEATTLLLAQGSDVSAQVLKAMLAIVYAVFGGKLPV</sequence>
<organism evidence="5 6">
    <name type="scientific">Gordonia caeni</name>
    <dbReference type="NCBI Taxonomy" id="1007097"/>
    <lineage>
        <taxon>Bacteria</taxon>
        <taxon>Bacillati</taxon>
        <taxon>Actinomycetota</taxon>
        <taxon>Actinomycetes</taxon>
        <taxon>Mycobacteriales</taxon>
        <taxon>Gordoniaceae</taxon>
        <taxon>Gordonia</taxon>
    </lineage>
</organism>
<dbReference type="InterPro" id="IPR002508">
    <property type="entry name" value="MurNAc-LAA_cat"/>
</dbReference>
<reference evidence="6" key="1">
    <citation type="journal article" date="2019" name="Int. J. Syst. Evol. Microbiol.">
        <title>The Global Catalogue of Microorganisms (GCM) 10K type strain sequencing project: providing services to taxonomists for standard genome sequencing and annotation.</title>
        <authorList>
            <consortium name="The Broad Institute Genomics Platform"/>
            <consortium name="The Broad Institute Genome Sequencing Center for Infectious Disease"/>
            <person name="Wu L."/>
            <person name="Ma J."/>
        </authorList>
    </citation>
    <scope>NUCLEOTIDE SEQUENCE [LARGE SCALE GENOMIC DNA]</scope>
    <source>
        <strain evidence="6">JCM 16923</strain>
    </source>
</reference>
<feature type="chain" id="PRO_5047240674" description="MurNAc-LAA domain-containing protein" evidence="3">
    <location>
        <begin position="24"/>
        <end position="354"/>
    </location>
</feature>
<dbReference type="SMART" id="SM00646">
    <property type="entry name" value="Ami_3"/>
    <property type="match status" value="1"/>
</dbReference>
<dbReference type="PANTHER" id="PTHR30404">
    <property type="entry name" value="N-ACETYLMURAMOYL-L-ALANINE AMIDASE"/>
    <property type="match status" value="1"/>
</dbReference>
<dbReference type="Pfam" id="PF01520">
    <property type="entry name" value="Amidase_3"/>
    <property type="match status" value="1"/>
</dbReference>
<gene>
    <name evidence="5" type="ORF">GCM10022231_16980</name>
</gene>
<dbReference type="Proteomes" id="UP001418444">
    <property type="component" value="Unassembled WGS sequence"/>
</dbReference>
<name>A0ABP7P1Q1_9ACTN</name>
<dbReference type="Gene3D" id="3.40.630.40">
    <property type="entry name" value="Zn-dependent exopeptidases"/>
    <property type="match status" value="1"/>
</dbReference>
<accession>A0ABP7P1Q1</accession>
<evidence type="ECO:0000259" key="4">
    <source>
        <dbReference type="SMART" id="SM00646"/>
    </source>
</evidence>
<evidence type="ECO:0000256" key="2">
    <source>
        <dbReference type="SAM" id="MobiDB-lite"/>
    </source>
</evidence>
<feature type="signal peptide" evidence="3">
    <location>
        <begin position="1"/>
        <end position="23"/>
    </location>
</feature>
<keyword evidence="3" id="KW-0732">Signal</keyword>
<dbReference type="CDD" id="cd02696">
    <property type="entry name" value="MurNAc-LAA"/>
    <property type="match status" value="1"/>
</dbReference>
<evidence type="ECO:0000256" key="1">
    <source>
        <dbReference type="ARBA" id="ARBA00022801"/>
    </source>
</evidence>
<feature type="compositionally biased region" description="Low complexity" evidence="2">
    <location>
        <begin position="35"/>
        <end position="46"/>
    </location>
</feature>
<feature type="domain" description="MurNAc-LAA" evidence="4">
    <location>
        <begin position="134"/>
        <end position="265"/>
    </location>
</feature>
<dbReference type="PANTHER" id="PTHR30404:SF0">
    <property type="entry name" value="N-ACETYLMURAMOYL-L-ALANINE AMIDASE AMIC"/>
    <property type="match status" value="1"/>
</dbReference>
<evidence type="ECO:0000313" key="5">
    <source>
        <dbReference type="EMBL" id="GAA3958169.1"/>
    </source>
</evidence>
<dbReference type="EMBL" id="BAAAZW010000004">
    <property type="protein sequence ID" value="GAA3958169.1"/>
    <property type="molecule type" value="Genomic_DNA"/>
</dbReference>
<dbReference type="RefSeq" id="WP_344782609.1">
    <property type="nucleotide sequence ID" value="NZ_BAAAZW010000004.1"/>
</dbReference>
<keyword evidence="6" id="KW-1185">Reference proteome</keyword>
<dbReference type="InterPro" id="IPR050695">
    <property type="entry name" value="N-acetylmuramoyl_amidase_3"/>
</dbReference>
<dbReference type="SUPFAM" id="SSF53187">
    <property type="entry name" value="Zn-dependent exopeptidases"/>
    <property type="match status" value="1"/>
</dbReference>
<evidence type="ECO:0000313" key="6">
    <source>
        <dbReference type="Proteomes" id="UP001418444"/>
    </source>
</evidence>
<feature type="region of interest" description="Disordered" evidence="2">
    <location>
        <begin position="35"/>
        <end position="90"/>
    </location>
</feature>
<comment type="caution">
    <text evidence="5">The sequence shown here is derived from an EMBL/GenBank/DDBJ whole genome shotgun (WGS) entry which is preliminary data.</text>
</comment>
<dbReference type="InterPro" id="IPR006311">
    <property type="entry name" value="TAT_signal"/>
</dbReference>
<proteinExistence type="predicted"/>
<evidence type="ECO:0000256" key="3">
    <source>
        <dbReference type="SAM" id="SignalP"/>
    </source>
</evidence>
<dbReference type="PROSITE" id="PS51318">
    <property type="entry name" value="TAT"/>
    <property type="match status" value="1"/>
</dbReference>